<dbReference type="InterPro" id="IPR037185">
    <property type="entry name" value="EmrE-like"/>
</dbReference>
<evidence type="ECO:0000256" key="3">
    <source>
        <dbReference type="ARBA" id="ARBA00022692"/>
    </source>
</evidence>
<evidence type="ECO:0000256" key="6">
    <source>
        <dbReference type="SAM" id="Phobius"/>
    </source>
</evidence>
<feature type="transmembrane region" description="Helical" evidence="6">
    <location>
        <begin position="7"/>
        <end position="24"/>
    </location>
</feature>
<dbReference type="SUPFAM" id="SSF103481">
    <property type="entry name" value="Multidrug resistance efflux transporter EmrE"/>
    <property type="match status" value="1"/>
</dbReference>
<reference evidence="7 8" key="1">
    <citation type="submission" date="2020-08" db="EMBL/GenBank/DDBJ databases">
        <title>A Genomic Blueprint of the Chicken Gut Microbiome.</title>
        <authorList>
            <person name="Gilroy R."/>
            <person name="Ravi A."/>
            <person name="Getino M."/>
            <person name="Pursley I."/>
            <person name="Horton D.L."/>
            <person name="Alikhan N.-F."/>
            <person name="Baker D."/>
            <person name="Gharbi K."/>
            <person name="Hall N."/>
            <person name="Watson M."/>
            <person name="Adriaenssens E.M."/>
            <person name="Foster-Nyarko E."/>
            <person name="Jarju S."/>
            <person name="Secka A."/>
            <person name="Antonio M."/>
            <person name="Oren A."/>
            <person name="Chaudhuri R."/>
            <person name="La Ragione R.M."/>
            <person name="Hildebrand F."/>
            <person name="Pallen M.J."/>
        </authorList>
    </citation>
    <scope>NUCLEOTIDE SEQUENCE [LARGE SCALE GENOMIC DNA]</scope>
    <source>
        <strain evidence="7 8">Sa3CVN1</strain>
    </source>
</reference>
<dbReference type="EMBL" id="JACSRA010000003">
    <property type="protein sequence ID" value="MBD7910222.1"/>
    <property type="molecule type" value="Genomic_DNA"/>
</dbReference>
<name>A0ABR8PPX7_9CLOT</name>
<dbReference type="PANTHER" id="PTHR30561">
    <property type="entry name" value="SMR FAMILY PROTON-DEPENDENT DRUG EFFLUX TRANSPORTER SUGE"/>
    <property type="match status" value="1"/>
</dbReference>
<keyword evidence="4 6" id="KW-1133">Transmembrane helix</keyword>
<evidence type="ECO:0000313" key="7">
    <source>
        <dbReference type="EMBL" id="MBD7910222.1"/>
    </source>
</evidence>
<dbReference type="PANTHER" id="PTHR30561:SF9">
    <property type="entry name" value="4-AMINO-4-DEOXY-L-ARABINOSE-PHOSPHOUNDECAPRENOL FLIPPASE SUBUNIT ARNF-RELATED"/>
    <property type="match status" value="1"/>
</dbReference>
<evidence type="ECO:0000256" key="5">
    <source>
        <dbReference type="ARBA" id="ARBA00023136"/>
    </source>
</evidence>
<keyword evidence="2" id="KW-1003">Cell membrane</keyword>
<comment type="caution">
    <text evidence="7">The sequence shown here is derived from an EMBL/GenBank/DDBJ whole genome shotgun (WGS) entry which is preliminary data.</text>
</comment>
<keyword evidence="5 6" id="KW-0472">Membrane</keyword>
<evidence type="ECO:0008006" key="9">
    <source>
        <dbReference type="Google" id="ProtNLM"/>
    </source>
</evidence>
<proteinExistence type="predicted"/>
<evidence type="ECO:0000256" key="1">
    <source>
        <dbReference type="ARBA" id="ARBA00004651"/>
    </source>
</evidence>
<keyword evidence="8" id="KW-1185">Reference proteome</keyword>
<protein>
    <recommendedName>
        <fullName evidence="9">EamA domain-containing protein</fullName>
    </recommendedName>
</protein>
<organism evidence="7 8">
    <name type="scientific">Clostridium cibarium</name>
    <dbReference type="NCBI Taxonomy" id="2762247"/>
    <lineage>
        <taxon>Bacteria</taxon>
        <taxon>Bacillati</taxon>
        <taxon>Bacillota</taxon>
        <taxon>Clostridia</taxon>
        <taxon>Eubacteriales</taxon>
        <taxon>Clostridiaceae</taxon>
        <taxon>Clostridium</taxon>
    </lineage>
</organism>
<gene>
    <name evidence="7" type="ORF">H9661_02525</name>
</gene>
<dbReference type="Gene3D" id="1.10.3730.20">
    <property type="match status" value="1"/>
</dbReference>
<dbReference type="RefSeq" id="WP_191767640.1">
    <property type="nucleotide sequence ID" value="NZ_JACSRA010000003.1"/>
</dbReference>
<evidence type="ECO:0000256" key="4">
    <source>
        <dbReference type="ARBA" id="ARBA00022989"/>
    </source>
</evidence>
<feature type="transmembrane region" description="Helical" evidence="6">
    <location>
        <begin position="71"/>
        <end position="92"/>
    </location>
</feature>
<dbReference type="InterPro" id="IPR000390">
    <property type="entry name" value="Small_drug/metabolite_transptr"/>
</dbReference>
<sequence length="118" mass="13063">MGNYIIVAIYLTLSVAGMVLFKLGCQKDFLLNVSTGVFSMKISLLSIVGLLCYIGSFLLYMFLLTIFDMSYIYPITTGIVQVLTAVFAVFVFNEVFTVHKVIGTIFILIGVVLISIKK</sequence>
<accession>A0ABR8PPX7</accession>
<dbReference type="Proteomes" id="UP000627781">
    <property type="component" value="Unassembled WGS sequence"/>
</dbReference>
<keyword evidence="3 6" id="KW-0812">Transmembrane</keyword>
<comment type="subcellular location">
    <subcellularLocation>
        <location evidence="1">Cell membrane</location>
        <topology evidence="1">Multi-pass membrane protein</topology>
    </subcellularLocation>
</comment>
<feature type="transmembrane region" description="Helical" evidence="6">
    <location>
        <begin position="98"/>
        <end position="116"/>
    </location>
</feature>
<evidence type="ECO:0000256" key="2">
    <source>
        <dbReference type="ARBA" id="ARBA00022475"/>
    </source>
</evidence>
<evidence type="ECO:0000313" key="8">
    <source>
        <dbReference type="Proteomes" id="UP000627781"/>
    </source>
</evidence>
<feature type="transmembrane region" description="Helical" evidence="6">
    <location>
        <begin position="44"/>
        <end position="64"/>
    </location>
</feature>